<evidence type="ECO:0000313" key="1">
    <source>
        <dbReference type="EMBL" id="MBB4138936.1"/>
    </source>
</evidence>
<dbReference type="Proteomes" id="UP000549113">
    <property type="component" value="Unassembled WGS sequence"/>
</dbReference>
<gene>
    <name evidence="1" type="ORF">BKA10_000730</name>
</gene>
<accession>A0AA40SMI8</accession>
<organism evidence="1 2">
    <name type="scientific">Microbacterium invictum</name>
    <dbReference type="NCBI Taxonomy" id="515415"/>
    <lineage>
        <taxon>Bacteria</taxon>
        <taxon>Bacillati</taxon>
        <taxon>Actinomycetota</taxon>
        <taxon>Actinomycetes</taxon>
        <taxon>Micrococcales</taxon>
        <taxon>Microbacteriaceae</taxon>
        <taxon>Microbacterium</taxon>
    </lineage>
</organism>
<dbReference type="AlphaFoldDB" id="A0AA40SMI8"/>
<comment type="caution">
    <text evidence="1">The sequence shown here is derived from an EMBL/GenBank/DDBJ whole genome shotgun (WGS) entry which is preliminary data.</text>
</comment>
<reference evidence="1 2" key="1">
    <citation type="submission" date="2020-08" db="EMBL/GenBank/DDBJ databases">
        <title>Sequencing the genomes of 1000 actinobacteria strains.</title>
        <authorList>
            <person name="Klenk H.-P."/>
        </authorList>
    </citation>
    <scope>NUCLEOTIDE SEQUENCE [LARGE SCALE GENOMIC DNA]</scope>
    <source>
        <strain evidence="1 2">DSM 19600</strain>
    </source>
</reference>
<protein>
    <recommendedName>
        <fullName evidence="3">N-acetyltransferase domain-containing protein</fullName>
    </recommendedName>
</protein>
<dbReference type="SUPFAM" id="SSF55729">
    <property type="entry name" value="Acyl-CoA N-acyltransferases (Nat)"/>
    <property type="match status" value="1"/>
</dbReference>
<dbReference type="EMBL" id="JACIFH010000001">
    <property type="protein sequence ID" value="MBB4138936.1"/>
    <property type="molecule type" value="Genomic_DNA"/>
</dbReference>
<proteinExistence type="predicted"/>
<dbReference type="Gene3D" id="3.40.630.30">
    <property type="match status" value="1"/>
</dbReference>
<dbReference type="RefSeq" id="WP_183498644.1">
    <property type="nucleotide sequence ID" value="NZ_BAABCO010000001.1"/>
</dbReference>
<dbReference type="InterPro" id="IPR016181">
    <property type="entry name" value="Acyl_CoA_acyltransferase"/>
</dbReference>
<evidence type="ECO:0000313" key="2">
    <source>
        <dbReference type="Proteomes" id="UP000549113"/>
    </source>
</evidence>
<sequence>MIAPTTHADVLSLVYDDILRPSFPDAELLERDAFLHAAETGGLEVLVSTDGRHIQGAIVGEQHDRAVLIAWLAVGAQGRSGGVGGALLRAGVAHWLAQPATDIVLAEVERPDIFDPHPVYGDPSRRLAFYARTSAGVLDLPYFQAPMGPGLPRVHGLLLTVLGTADAAPAPRRLNRAETAAVQEYLHDVLGSDPEAAPVIAAATKDDGIRLLPLADYAVTPLSGGLSPRS</sequence>
<name>A0AA40SMI8_9MICO</name>
<keyword evidence="2" id="KW-1185">Reference proteome</keyword>
<evidence type="ECO:0008006" key="3">
    <source>
        <dbReference type="Google" id="ProtNLM"/>
    </source>
</evidence>